<evidence type="ECO:0000313" key="2">
    <source>
        <dbReference type="EMBL" id="MFC4264418.1"/>
    </source>
</evidence>
<name>A0ABV8QYM1_9MICC</name>
<proteinExistence type="predicted"/>
<accession>A0ABV8QYM1</accession>
<sequence length="249" mass="25608">MAGAVALSLASCGVSLGVPESSSSPSQLQTSGSATSQSSAGEAAGASSSWASASPGESTSQATAAQWKTYTDPAKTLSFELPSEWTTQVASAAGSSSFAVEVKDAAGMKMATLQTKGNGLGGACGPDTMRPYTVLASIPLKIPEYTKDPNALEPRFVYRLIQGANHFYASYGIADHPAGADGMACLVYNAVTTDKLGIIMFGDVPQFTSALEGTAGTRAFTTIAEAQAYMNTGEFQNIERMITSLKLLG</sequence>
<dbReference type="EMBL" id="JBHSCQ010000004">
    <property type="protein sequence ID" value="MFC4264418.1"/>
    <property type="molecule type" value="Genomic_DNA"/>
</dbReference>
<feature type="region of interest" description="Disordered" evidence="1">
    <location>
        <begin position="16"/>
        <end position="64"/>
    </location>
</feature>
<organism evidence="2 3">
    <name type="scientific">Arthrobacter cryoconiti</name>
    <dbReference type="NCBI Taxonomy" id="748907"/>
    <lineage>
        <taxon>Bacteria</taxon>
        <taxon>Bacillati</taxon>
        <taxon>Actinomycetota</taxon>
        <taxon>Actinomycetes</taxon>
        <taxon>Micrococcales</taxon>
        <taxon>Micrococcaceae</taxon>
        <taxon>Arthrobacter</taxon>
    </lineage>
</organism>
<gene>
    <name evidence="2" type="ORF">ACFOW9_02240</name>
</gene>
<dbReference type="RefSeq" id="WP_230067605.1">
    <property type="nucleotide sequence ID" value="NZ_BAABLL010000001.1"/>
</dbReference>
<protein>
    <recommendedName>
        <fullName evidence="4">Lipoprotein</fullName>
    </recommendedName>
</protein>
<keyword evidence="3" id="KW-1185">Reference proteome</keyword>
<reference evidence="3" key="1">
    <citation type="journal article" date="2019" name="Int. J. Syst. Evol. Microbiol.">
        <title>The Global Catalogue of Microorganisms (GCM) 10K type strain sequencing project: providing services to taxonomists for standard genome sequencing and annotation.</title>
        <authorList>
            <consortium name="The Broad Institute Genomics Platform"/>
            <consortium name="The Broad Institute Genome Sequencing Center for Infectious Disease"/>
            <person name="Wu L."/>
            <person name="Ma J."/>
        </authorList>
    </citation>
    <scope>NUCLEOTIDE SEQUENCE [LARGE SCALE GENOMIC DNA]</scope>
    <source>
        <strain evidence="3">CGMCC 1.10698</strain>
    </source>
</reference>
<evidence type="ECO:0000313" key="3">
    <source>
        <dbReference type="Proteomes" id="UP001595773"/>
    </source>
</evidence>
<feature type="compositionally biased region" description="Low complexity" evidence="1">
    <location>
        <begin position="16"/>
        <end position="60"/>
    </location>
</feature>
<comment type="caution">
    <text evidence="2">The sequence shown here is derived from an EMBL/GenBank/DDBJ whole genome shotgun (WGS) entry which is preliminary data.</text>
</comment>
<dbReference type="Proteomes" id="UP001595773">
    <property type="component" value="Unassembled WGS sequence"/>
</dbReference>
<evidence type="ECO:0000256" key="1">
    <source>
        <dbReference type="SAM" id="MobiDB-lite"/>
    </source>
</evidence>
<evidence type="ECO:0008006" key="4">
    <source>
        <dbReference type="Google" id="ProtNLM"/>
    </source>
</evidence>